<dbReference type="RefSeq" id="WP_034215365.1">
    <property type="nucleotide sequence ID" value="NZ_AVCK01000064.1"/>
</dbReference>
<reference evidence="3 4" key="1">
    <citation type="submission" date="2013-09" db="EMBL/GenBank/DDBJ databases">
        <title>Genome sequencing of Arenimonas metalli.</title>
        <authorList>
            <person name="Chen F."/>
            <person name="Wang G."/>
        </authorList>
    </citation>
    <scope>NUCLEOTIDE SEQUENCE [LARGE SCALE GENOMIC DNA]</scope>
    <source>
        <strain evidence="3 4">CF5-1</strain>
    </source>
</reference>
<dbReference type="STRING" id="1384056.N787_05710"/>
<organism evidence="3 4">
    <name type="scientific">Arenimonas metalli CF5-1</name>
    <dbReference type="NCBI Taxonomy" id="1384056"/>
    <lineage>
        <taxon>Bacteria</taxon>
        <taxon>Pseudomonadati</taxon>
        <taxon>Pseudomonadota</taxon>
        <taxon>Gammaproteobacteria</taxon>
        <taxon>Lysobacterales</taxon>
        <taxon>Lysobacteraceae</taxon>
        <taxon>Arenimonas</taxon>
    </lineage>
</organism>
<dbReference type="OrthoDB" id="5988510at2"/>
<feature type="chain" id="PRO_5001870823" evidence="2">
    <location>
        <begin position="20"/>
        <end position="126"/>
    </location>
</feature>
<dbReference type="Proteomes" id="UP000029393">
    <property type="component" value="Unassembled WGS sequence"/>
</dbReference>
<sequence>MNRAVLTLLFVLSPLAVLAQSPAAPAPEAPVPTPAAGRVAVTDATPPAEPAAEGNAEARPESEDLAESEATHDRHCLRDTGTRIQRRDRRGCTPGIGESYTGEELRQTGATSTAEALRLLSPRVGG</sequence>
<name>A0A091ARG7_9GAMM</name>
<feature type="signal peptide" evidence="2">
    <location>
        <begin position="1"/>
        <end position="19"/>
    </location>
</feature>
<dbReference type="PATRIC" id="fig|1384056.3.peg.2656"/>
<keyword evidence="2" id="KW-0732">Signal</keyword>
<keyword evidence="4" id="KW-1185">Reference proteome</keyword>
<evidence type="ECO:0000256" key="1">
    <source>
        <dbReference type="SAM" id="MobiDB-lite"/>
    </source>
</evidence>
<proteinExistence type="predicted"/>
<evidence type="ECO:0000313" key="4">
    <source>
        <dbReference type="Proteomes" id="UP000029393"/>
    </source>
</evidence>
<feature type="compositionally biased region" description="Low complexity" evidence="1">
    <location>
        <begin position="44"/>
        <end position="55"/>
    </location>
</feature>
<protein>
    <submittedName>
        <fullName evidence="3">Uncharacterized protein</fullName>
    </submittedName>
</protein>
<comment type="caution">
    <text evidence="3">The sequence shown here is derived from an EMBL/GenBank/DDBJ whole genome shotgun (WGS) entry which is preliminary data.</text>
</comment>
<gene>
    <name evidence="3" type="ORF">N787_05710</name>
</gene>
<dbReference type="AlphaFoldDB" id="A0A091ARG7"/>
<evidence type="ECO:0000313" key="3">
    <source>
        <dbReference type="EMBL" id="KFN41569.1"/>
    </source>
</evidence>
<accession>A0A091ARG7</accession>
<feature type="compositionally biased region" description="Basic and acidic residues" evidence="1">
    <location>
        <begin position="69"/>
        <end position="81"/>
    </location>
</feature>
<dbReference type="EMBL" id="AVCK01000064">
    <property type="protein sequence ID" value="KFN41569.1"/>
    <property type="molecule type" value="Genomic_DNA"/>
</dbReference>
<evidence type="ECO:0000256" key="2">
    <source>
        <dbReference type="SAM" id="SignalP"/>
    </source>
</evidence>
<feature type="region of interest" description="Disordered" evidence="1">
    <location>
        <begin position="21"/>
        <end position="126"/>
    </location>
</feature>
<feature type="compositionally biased region" description="Pro residues" evidence="1">
    <location>
        <begin position="24"/>
        <end position="33"/>
    </location>
</feature>